<name>A0AAU8LVC6_9BACT</name>
<keyword evidence="2" id="KW-0229">DNA integration</keyword>
<evidence type="ECO:0000256" key="3">
    <source>
        <dbReference type="ARBA" id="ARBA00023125"/>
    </source>
</evidence>
<feature type="region of interest" description="Disordered" evidence="5">
    <location>
        <begin position="70"/>
        <end position="98"/>
    </location>
</feature>
<keyword evidence="3" id="KW-0238">DNA-binding</keyword>
<evidence type="ECO:0000256" key="5">
    <source>
        <dbReference type="SAM" id="MobiDB-lite"/>
    </source>
</evidence>
<evidence type="ECO:0000256" key="1">
    <source>
        <dbReference type="ARBA" id="ARBA00008857"/>
    </source>
</evidence>
<feature type="region of interest" description="Disordered" evidence="5">
    <location>
        <begin position="1"/>
        <end position="21"/>
    </location>
</feature>
<dbReference type="PROSITE" id="PS51898">
    <property type="entry name" value="TYR_RECOMBINASE"/>
    <property type="match status" value="1"/>
</dbReference>
<dbReference type="PANTHER" id="PTHR30629:SF2">
    <property type="entry name" value="PROPHAGE INTEGRASE INTS-RELATED"/>
    <property type="match status" value="1"/>
</dbReference>
<dbReference type="PANTHER" id="PTHR30629">
    <property type="entry name" value="PROPHAGE INTEGRASE"/>
    <property type="match status" value="1"/>
</dbReference>
<dbReference type="InterPro" id="IPR050808">
    <property type="entry name" value="Phage_Integrase"/>
</dbReference>
<dbReference type="SUPFAM" id="SSF56349">
    <property type="entry name" value="DNA breaking-rejoining enzymes"/>
    <property type="match status" value="1"/>
</dbReference>
<dbReference type="InterPro" id="IPR010998">
    <property type="entry name" value="Integrase_recombinase_N"/>
</dbReference>
<evidence type="ECO:0000259" key="6">
    <source>
        <dbReference type="PROSITE" id="PS51898"/>
    </source>
</evidence>
<sequence length="409" mass="46818">MSQYQSTKFPGVRTREHATRKHGIRPDRYFLIRYQTQGKRKEEGLGWESEGWSAEKAALKLAELKQAAKTGEGAKRLSEKREAQKKAEKEALKKKQDEQRKAVTYEQYFNEHYLPGQTKKESTLKPEISLHKNWILPSIGRIPVRDIVELHIKQLSLSMNKGGKSQRTIQYAHASVRMVLEHARKSSYYQRNNPIRSLSKSDKPKFDNKRVRFFTHSEAEDLLERLKGKSKDVHDMTLLSLHCGLRAGEIFKLTWQYVDLANRQVTLTETKSGKDRTVPMTGAISEMFEARKQGSRNELVFPDKKGSKRVAMSKTFERTVDEMGLNEGVTDRKNKLVFHSCRHTCASWLVQAGVPLLTIKEILGHSTIALTERYSHLAPDGTRAALQVMEKAIQESRTESNVQQLVNVG</sequence>
<dbReference type="EMBL" id="CP159373">
    <property type="protein sequence ID" value="XCN72848.1"/>
    <property type="molecule type" value="Genomic_DNA"/>
</dbReference>
<evidence type="ECO:0000256" key="2">
    <source>
        <dbReference type="ARBA" id="ARBA00022908"/>
    </source>
</evidence>
<protein>
    <submittedName>
        <fullName evidence="7">Site-specific integrase</fullName>
    </submittedName>
</protein>
<keyword evidence="4" id="KW-0233">DNA recombination</keyword>
<reference evidence="7" key="1">
    <citation type="journal article" date="2024" name="Syst. Appl. Microbiol.">
        <title>First single-strain enrichments of Electrothrix cable bacteria, description of E. aestuarii sp. nov. and E. rattekaaiensis sp. nov., and proposal of a cable bacteria taxonomy following the rules of the SeqCode.</title>
        <authorList>
            <person name="Plum-Jensen L.E."/>
            <person name="Schramm A."/>
            <person name="Marshall I.P.G."/>
        </authorList>
    </citation>
    <scope>NUCLEOTIDE SEQUENCE</scope>
    <source>
        <strain evidence="7">Rat1</strain>
    </source>
</reference>
<dbReference type="InterPro" id="IPR013762">
    <property type="entry name" value="Integrase-like_cat_sf"/>
</dbReference>
<comment type="similarity">
    <text evidence="1">Belongs to the 'phage' integrase family.</text>
</comment>
<dbReference type="Gene3D" id="1.10.150.130">
    <property type="match status" value="1"/>
</dbReference>
<evidence type="ECO:0000256" key="4">
    <source>
        <dbReference type="ARBA" id="ARBA00023172"/>
    </source>
</evidence>
<reference evidence="7" key="2">
    <citation type="submission" date="2024-06" db="EMBL/GenBank/DDBJ databases">
        <authorList>
            <person name="Plum-Jensen L.E."/>
            <person name="Schramm A."/>
            <person name="Marshall I.P.G."/>
        </authorList>
    </citation>
    <scope>NUCLEOTIDE SEQUENCE</scope>
    <source>
        <strain evidence="7">Rat1</strain>
    </source>
</reference>
<dbReference type="GO" id="GO:0015074">
    <property type="term" value="P:DNA integration"/>
    <property type="evidence" value="ECO:0007669"/>
    <property type="project" value="UniProtKB-KW"/>
</dbReference>
<evidence type="ECO:0000313" key="7">
    <source>
        <dbReference type="EMBL" id="XCN72848.1"/>
    </source>
</evidence>
<organism evidence="7">
    <name type="scientific">Candidatus Electrothrix aestuarii</name>
    <dbReference type="NCBI Taxonomy" id="3062594"/>
    <lineage>
        <taxon>Bacteria</taxon>
        <taxon>Pseudomonadati</taxon>
        <taxon>Thermodesulfobacteriota</taxon>
        <taxon>Desulfobulbia</taxon>
        <taxon>Desulfobulbales</taxon>
        <taxon>Desulfobulbaceae</taxon>
        <taxon>Candidatus Electrothrix</taxon>
    </lineage>
</organism>
<dbReference type="InterPro" id="IPR011010">
    <property type="entry name" value="DNA_brk_join_enz"/>
</dbReference>
<dbReference type="Gene3D" id="1.10.443.10">
    <property type="entry name" value="Intergrase catalytic core"/>
    <property type="match status" value="1"/>
</dbReference>
<proteinExistence type="inferred from homology"/>
<dbReference type="Pfam" id="PF00589">
    <property type="entry name" value="Phage_integrase"/>
    <property type="match status" value="1"/>
</dbReference>
<gene>
    <name evidence="7" type="ORF">Q3M24_21600</name>
</gene>
<dbReference type="KEGG" id="eaj:Q3M24_21600"/>
<accession>A0AAU8LVC6</accession>
<dbReference type="AlphaFoldDB" id="A0AAU8LVC6"/>
<dbReference type="GO" id="GO:0003677">
    <property type="term" value="F:DNA binding"/>
    <property type="evidence" value="ECO:0007669"/>
    <property type="project" value="UniProtKB-KW"/>
</dbReference>
<feature type="domain" description="Tyr recombinase" evidence="6">
    <location>
        <begin position="209"/>
        <end position="387"/>
    </location>
</feature>
<dbReference type="CDD" id="cd00796">
    <property type="entry name" value="INT_Rci_Hp1_C"/>
    <property type="match status" value="1"/>
</dbReference>
<dbReference type="InterPro" id="IPR002104">
    <property type="entry name" value="Integrase_catalytic"/>
</dbReference>
<feature type="compositionally biased region" description="Basic and acidic residues" evidence="5">
    <location>
        <begin position="72"/>
        <end position="98"/>
    </location>
</feature>
<dbReference type="GO" id="GO:0006310">
    <property type="term" value="P:DNA recombination"/>
    <property type="evidence" value="ECO:0007669"/>
    <property type="project" value="UniProtKB-KW"/>
</dbReference>